<dbReference type="PIRSF" id="PIRSF000819">
    <property type="entry name" value="Streptomycin_3-adenylyltransf"/>
    <property type="match status" value="1"/>
</dbReference>
<dbReference type="InterPro" id="IPR041633">
    <property type="entry name" value="Polbeta"/>
</dbReference>
<keyword evidence="2" id="KW-0046">Antibiotic resistance</keyword>
<name>A0ABQ3EPM8_9HYPH</name>
<accession>A0ABQ3EPM8</accession>
<dbReference type="Pfam" id="PF13427">
    <property type="entry name" value="AadA_C"/>
    <property type="match status" value="1"/>
</dbReference>
<dbReference type="EC" id="2.7.7.47" evidence="3"/>
<evidence type="ECO:0000259" key="8">
    <source>
        <dbReference type="Pfam" id="PF18765"/>
    </source>
</evidence>
<dbReference type="InterPro" id="IPR024172">
    <property type="entry name" value="AadA/Aad9"/>
</dbReference>
<evidence type="ECO:0000313" key="9">
    <source>
        <dbReference type="EMBL" id="GHB50277.1"/>
    </source>
</evidence>
<feature type="domain" description="Adenylyltransferase AadA C-terminal" evidence="7">
    <location>
        <begin position="149"/>
        <end position="249"/>
    </location>
</feature>
<feature type="domain" description="Polymerase beta nucleotidyltransferase" evidence="8">
    <location>
        <begin position="23"/>
        <end position="69"/>
    </location>
</feature>
<evidence type="ECO:0000256" key="1">
    <source>
        <dbReference type="ARBA" id="ARBA00022679"/>
    </source>
</evidence>
<dbReference type="RefSeq" id="WP_189438994.1">
    <property type="nucleotide sequence ID" value="NZ_BMXE01000013.1"/>
</dbReference>
<dbReference type="Pfam" id="PF18765">
    <property type="entry name" value="Polbeta"/>
    <property type="match status" value="1"/>
</dbReference>
<evidence type="ECO:0000256" key="4">
    <source>
        <dbReference type="ARBA" id="ARBA00035252"/>
    </source>
</evidence>
<evidence type="ECO:0000256" key="5">
    <source>
        <dbReference type="ARBA" id="ARBA00047831"/>
    </source>
</evidence>
<gene>
    <name evidence="9" type="ORF">GCM10007094_44440</name>
</gene>
<organism evidence="9 10">
    <name type="scientific">Pseudovibrio japonicus</name>
    <dbReference type="NCBI Taxonomy" id="366534"/>
    <lineage>
        <taxon>Bacteria</taxon>
        <taxon>Pseudomonadati</taxon>
        <taxon>Pseudomonadota</taxon>
        <taxon>Alphaproteobacteria</taxon>
        <taxon>Hyphomicrobiales</taxon>
        <taxon>Stappiaceae</taxon>
        <taxon>Pseudovibrio</taxon>
    </lineage>
</organism>
<evidence type="ECO:0000256" key="3">
    <source>
        <dbReference type="ARBA" id="ARBA00035126"/>
    </source>
</evidence>
<dbReference type="InterPro" id="IPR025184">
    <property type="entry name" value="AadA_C"/>
</dbReference>
<evidence type="ECO:0000313" key="10">
    <source>
        <dbReference type="Proteomes" id="UP000637980"/>
    </source>
</evidence>
<keyword evidence="1" id="KW-0808">Transferase</keyword>
<dbReference type="SUPFAM" id="SSF81301">
    <property type="entry name" value="Nucleotidyltransferase"/>
    <property type="match status" value="1"/>
</dbReference>
<proteinExistence type="predicted"/>
<comment type="catalytic activity">
    <reaction evidence="5">
        <text>spectinomycin + ATP = 9-O-adenylylspectinomycin + diphosphate</text>
        <dbReference type="Rhea" id="RHEA:63228"/>
        <dbReference type="ChEBI" id="CHEBI:30616"/>
        <dbReference type="ChEBI" id="CHEBI:33019"/>
        <dbReference type="ChEBI" id="CHEBI:146260"/>
        <dbReference type="ChEBI" id="CHEBI:146261"/>
    </reaction>
</comment>
<evidence type="ECO:0000256" key="2">
    <source>
        <dbReference type="ARBA" id="ARBA00023251"/>
    </source>
</evidence>
<sequence length="257" mass="28758">MHIPVPTEAQEACAAVEAVFSNSIVGIYLYGSAVMSSLKPDSDVDVLVALNRKTTFTERKMLAGRLLGISGEIGNSNSIWPLELTIVQVADVVPWRFPPSEEFLYGEWLRHRIVNGLVPEPRSNPDLAILLRKAIESSVALYGDEAAAVFEPISTKDIQFAILASLRDLLEELEGDERNTILTLARMWYTAATGEITSKERAAEWVEKQIGERHAILIREARMAYLGLIEDEWQSKRAELENLTSRMKSEIEACLRD</sequence>
<dbReference type="Proteomes" id="UP000637980">
    <property type="component" value="Unassembled WGS sequence"/>
</dbReference>
<dbReference type="InterPro" id="IPR043519">
    <property type="entry name" value="NT_sf"/>
</dbReference>
<evidence type="ECO:0000256" key="6">
    <source>
        <dbReference type="ARBA" id="ARBA00048566"/>
    </source>
</evidence>
<keyword evidence="10" id="KW-1185">Reference proteome</keyword>
<dbReference type="EMBL" id="BMXE01000013">
    <property type="protein sequence ID" value="GHB50277.1"/>
    <property type="molecule type" value="Genomic_DNA"/>
</dbReference>
<comment type="caution">
    <text evidence="9">The sequence shown here is derived from an EMBL/GenBank/DDBJ whole genome shotgun (WGS) entry which is preliminary data.</text>
</comment>
<reference evidence="10" key="1">
    <citation type="journal article" date="2019" name="Int. J. Syst. Evol. Microbiol.">
        <title>The Global Catalogue of Microorganisms (GCM) 10K type strain sequencing project: providing services to taxonomists for standard genome sequencing and annotation.</title>
        <authorList>
            <consortium name="The Broad Institute Genomics Platform"/>
            <consortium name="The Broad Institute Genome Sequencing Center for Infectious Disease"/>
            <person name="Wu L."/>
            <person name="Ma J."/>
        </authorList>
    </citation>
    <scope>NUCLEOTIDE SEQUENCE [LARGE SCALE GENOMIC DNA]</scope>
    <source>
        <strain evidence="10">KCTC 12861</strain>
    </source>
</reference>
<dbReference type="NCBIfam" id="NF010309">
    <property type="entry name" value="PRK13746.1"/>
    <property type="match status" value="1"/>
</dbReference>
<protein>
    <recommendedName>
        <fullName evidence="4">Aminoglycoside (3'') (9) adenylyltransferase</fullName>
        <ecNumber evidence="3">2.7.7.47</ecNumber>
    </recommendedName>
</protein>
<dbReference type="Gene3D" id="3.30.460.10">
    <property type="entry name" value="Beta Polymerase, domain 2"/>
    <property type="match status" value="1"/>
</dbReference>
<evidence type="ECO:0000259" key="7">
    <source>
        <dbReference type="Pfam" id="PF13427"/>
    </source>
</evidence>
<dbReference type="CDD" id="cd05403">
    <property type="entry name" value="NT_KNTase_like"/>
    <property type="match status" value="1"/>
</dbReference>
<comment type="catalytic activity">
    <reaction evidence="6">
        <text>streptomycin + ATP = 3''-O-adenylylstreptomycin + diphosphate</text>
        <dbReference type="Rhea" id="RHEA:20245"/>
        <dbReference type="ChEBI" id="CHEBI:30616"/>
        <dbReference type="ChEBI" id="CHEBI:33019"/>
        <dbReference type="ChEBI" id="CHEBI:58007"/>
        <dbReference type="ChEBI" id="CHEBI:58605"/>
        <dbReference type="EC" id="2.7.7.47"/>
    </reaction>
</comment>